<dbReference type="OrthoDB" id="8182981at2759"/>
<keyword evidence="5 9" id="KW-1133">Transmembrane helix</keyword>
<keyword evidence="4 9" id="KW-0812">Transmembrane</keyword>
<evidence type="ECO:0000259" key="10">
    <source>
        <dbReference type="Pfam" id="PF00060"/>
    </source>
</evidence>
<evidence type="ECO:0000256" key="7">
    <source>
        <dbReference type="ARBA" id="ARBA00023170"/>
    </source>
</evidence>
<evidence type="ECO:0000256" key="5">
    <source>
        <dbReference type="ARBA" id="ARBA00022989"/>
    </source>
</evidence>
<keyword evidence="6 9" id="KW-0472">Membrane</keyword>
<feature type="domain" description="Ionotropic glutamate receptor C-terminal" evidence="10">
    <location>
        <begin position="80"/>
        <end position="179"/>
    </location>
</feature>
<keyword evidence="8" id="KW-0325">Glycoprotein</keyword>
<evidence type="ECO:0000256" key="1">
    <source>
        <dbReference type="ARBA" id="ARBA00004651"/>
    </source>
</evidence>
<evidence type="ECO:0000313" key="11">
    <source>
        <dbReference type="EMBL" id="CAG7824427.1"/>
    </source>
</evidence>
<dbReference type="Pfam" id="PF00060">
    <property type="entry name" value="Lig_chan"/>
    <property type="match status" value="1"/>
</dbReference>
<dbReference type="InterPro" id="IPR052192">
    <property type="entry name" value="Insect_Ionotropic_Sensory_Rcpt"/>
</dbReference>
<gene>
    <name evidence="11" type="ORF">AFUS01_LOCUS34582</name>
</gene>
<name>A0A8J2PD52_9HEXA</name>
<protein>
    <recommendedName>
        <fullName evidence="10">Ionotropic glutamate receptor C-terminal domain-containing protein</fullName>
    </recommendedName>
</protein>
<dbReference type="Proteomes" id="UP000708208">
    <property type="component" value="Unassembled WGS sequence"/>
</dbReference>
<evidence type="ECO:0000256" key="6">
    <source>
        <dbReference type="ARBA" id="ARBA00023136"/>
    </source>
</evidence>
<dbReference type="InterPro" id="IPR001320">
    <property type="entry name" value="Iontro_rcpt_C"/>
</dbReference>
<organism evidence="11 12">
    <name type="scientific">Allacma fusca</name>
    <dbReference type="NCBI Taxonomy" id="39272"/>
    <lineage>
        <taxon>Eukaryota</taxon>
        <taxon>Metazoa</taxon>
        <taxon>Ecdysozoa</taxon>
        <taxon>Arthropoda</taxon>
        <taxon>Hexapoda</taxon>
        <taxon>Collembola</taxon>
        <taxon>Symphypleona</taxon>
        <taxon>Sminthuridae</taxon>
        <taxon>Allacma</taxon>
    </lineage>
</organism>
<keyword evidence="12" id="KW-1185">Reference proteome</keyword>
<dbReference type="PANTHER" id="PTHR42643:SF24">
    <property type="entry name" value="IONOTROPIC RECEPTOR 60A"/>
    <property type="match status" value="1"/>
</dbReference>
<comment type="caution">
    <text evidence="11">The sequence shown here is derived from an EMBL/GenBank/DDBJ whole genome shotgun (WGS) entry which is preliminary data.</text>
</comment>
<feature type="non-terminal residue" evidence="11">
    <location>
        <position position="224"/>
    </location>
</feature>
<keyword evidence="3" id="KW-1003">Cell membrane</keyword>
<reference evidence="11" key="1">
    <citation type="submission" date="2021-06" db="EMBL/GenBank/DDBJ databases">
        <authorList>
            <person name="Hodson N. C."/>
            <person name="Mongue J. A."/>
            <person name="Jaron S. K."/>
        </authorList>
    </citation>
    <scope>NUCLEOTIDE SEQUENCE</scope>
</reference>
<dbReference type="GO" id="GO:0050906">
    <property type="term" value="P:detection of stimulus involved in sensory perception"/>
    <property type="evidence" value="ECO:0007669"/>
    <property type="project" value="UniProtKB-ARBA"/>
</dbReference>
<dbReference type="PANTHER" id="PTHR42643">
    <property type="entry name" value="IONOTROPIC RECEPTOR 20A-RELATED"/>
    <property type="match status" value="1"/>
</dbReference>
<comment type="similarity">
    <text evidence="2">Belongs to the glutamate-gated ion channel (TC 1.A.10.1) family.</text>
</comment>
<dbReference type="GO" id="GO:0015276">
    <property type="term" value="F:ligand-gated monoatomic ion channel activity"/>
    <property type="evidence" value="ECO:0007669"/>
    <property type="project" value="InterPro"/>
</dbReference>
<feature type="transmembrane region" description="Helical" evidence="9">
    <location>
        <begin position="140"/>
        <end position="163"/>
    </location>
</feature>
<dbReference type="EMBL" id="CAJVCH010532777">
    <property type="protein sequence ID" value="CAG7824427.1"/>
    <property type="molecule type" value="Genomic_DNA"/>
</dbReference>
<dbReference type="AlphaFoldDB" id="A0A8J2PD52"/>
<accession>A0A8J2PD52</accession>
<evidence type="ECO:0000256" key="9">
    <source>
        <dbReference type="SAM" id="Phobius"/>
    </source>
</evidence>
<feature type="transmembrane region" description="Helical" evidence="9">
    <location>
        <begin position="78"/>
        <end position="102"/>
    </location>
</feature>
<sequence length="224" mass="25255">MIPATAGGKKLKNGTWTGHVGNLLYGRADLATITVFALNRLPYIDMCSPTEFTSITFCHGIPNPILSWKSIFWPFSPLTWIVFLNIVGATIVILKIVTIFAAKVYGTKVWSSSFTIWVILSSILQQNVRKLRTWDTRCLLTSWFLFLVLLTQAFLSNLFGFFVSPPLEFVPNTFQELATSDFLAGITYKGAVYQFFSNAKKGTTVDKVFGKFRTNEMDQCFKNV</sequence>
<comment type="subcellular location">
    <subcellularLocation>
        <location evidence="1">Cell membrane</location>
        <topology evidence="1">Multi-pass membrane protein</topology>
    </subcellularLocation>
</comment>
<evidence type="ECO:0000256" key="8">
    <source>
        <dbReference type="ARBA" id="ARBA00023180"/>
    </source>
</evidence>
<evidence type="ECO:0000256" key="2">
    <source>
        <dbReference type="ARBA" id="ARBA00008685"/>
    </source>
</evidence>
<evidence type="ECO:0000313" key="12">
    <source>
        <dbReference type="Proteomes" id="UP000708208"/>
    </source>
</evidence>
<evidence type="ECO:0000256" key="3">
    <source>
        <dbReference type="ARBA" id="ARBA00022475"/>
    </source>
</evidence>
<proteinExistence type="inferred from homology"/>
<dbReference type="GO" id="GO:0005886">
    <property type="term" value="C:plasma membrane"/>
    <property type="evidence" value="ECO:0007669"/>
    <property type="project" value="UniProtKB-SubCell"/>
</dbReference>
<evidence type="ECO:0000256" key="4">
    <source>
        <dbReference type="ARBA" id="ARBA00022692"/>
    </source>
</evidence>
<keyword evidence="7" id="KW-0675">Receptor</keyword>